<accession>A0A1Z4BNH2</accession>
<dbReference type="Proteomes" id="UP000197007">
    <property type="component" value="Chromosome"/>
</dbReference>
<feature type="transmembrane region" description="Helical" evidence="1">
    <location>
        <begin position="28"/>
        <end position="61"/>
    </location>
</feature>
<dbReference type="KEGG" id="capn:CBG49_06970"/>
<dbReference type="AlphaFoldDB" id="A0A1Z4BNH2"/>
<keyword evidence="1" id="KW-0812">Transmembrane</keyword>
<sequence>MNLNRIIHSRLLNTTIDKVIKVNAYNPLLGLVVITIAIFVFFILVILSIIVGLPILGLVNLFKKLIK</sequence>
<dbReference type="EMBL" id="CP022022">
    <property type="protein sequence ID" value="ASF42836.1"/>
    <property type="molecule type" value="Genomic_DNA"/>
</dbReference>
<name>A0A1Z4BNH2_9FLAO</name>
<reference evidence="3" key="1">
    <citation type="submission" date="2017-06" db="EMBL/GenBank/DDBJ databases">
        <title>Complete genome sequence of Capnocytophaga sp. KCOM 1579 (=ChDC OS43) isolated from a human refractory periapical abscess lesion.</title>
        <authorList>
            <person name="Kook J.-K."/>
            <person name="Park S.-N."/>
            <person name="Lim Y.K."/>
            <person name="Roh H."/>
        </authorList>
    </citation>
    <scope>NUCLEOTIDE SEQUENCE [LARGE SCALE GENOMIC DNA]</scope>
    <source>
        <strain evidence="3">ChDC OS43</strain>
    </source>
</reference>
<proteinExistence type="predicted"/>
<gene>
    <name evidence="2" type="ORF">CBG49_06970</name>
</gene>
<keyword evidence="3" id="KW-1185">Reference proteome</keyword>
<keyword evidence="1" id="KW-0472">Membrane</keyword>
<keyword evidence="1" id="KW-1133">Transmembrane helix</keyword>
<organism evidence="2 3">
    <name type="scientific">Capnocytophaga endodontalis</name>
    <dbReference type="NCBI Taxonomy" id="2708117"/>
    <lineage>
        <taxon>Bacteria</taxon>
        <taxon>Pseudomonadati</taxon>
        <taxon>Bacteroidota</taxon>
        <taxon>Flavobacteriia</taxon>
        <taxon>Flavobacteriales</taxon>
        <taxon>Flavobacteriaceae</taxon>
        <taxon>Capnocytophaga</taxon>
    </lineage>
</organism>
<evidence type="ECO:0000313" key="2">
    <source>
        <dbReference type="EMBL" id="ASF42836.1"/>
    </source>
</evidence>
<protein>
    <submittedName>
        <fullName evidence="2">Uncharacterized protein</fullName>
    </submittedName>
</protein>
<evidence type="ECO:0000313" key="3">
    <source>
        <dbReference type="Proteomes" id="UP000197007"/>
    </source>
</evidence>
<evidence type="ECO:0000256" key="1">
    <source>
        <dbReference type="SAM" id="Phobius"/>
    </source>
</evidence>